<dbReference type="PROSITE" id="PS51857">
    <property type="entry name" value="CSD_2"/>
    <property type="match status" value="1"/>
</dbReference>
<reference evidence="4" key="1">
    <citation type="journal article" date="2014" name="Front. Microbiol.">
        <title>High frequency of phylogenetically diverse reductive dehalogenase-homologous genes in deep subseafloor sedimentary metagenomes.</title>
        <authorList>
            <person name="Kawai M."/>
            <person name="Futagami T."/>
            <person name="Toyoda A."/>
            <person name="Takaki Y."/>
            <person name="Nishi S."/>
            <person name="Hori S."/>
            <person name="Arai W."/>
            <person name="Tsubouchi T."/>
            <person name="Morono Y."/>
            <person name="Uchiyama I."/>
            <person name="Ito T."/>
            <person name="Fujiyama A."/>
            <person name="Inagaki F."/>
            <person name="Takami H."/>
        </authorList>
    </citation>
    <scope>NUCLEOTIDE SEQUENCE</scope>
    <source>
        <strain evidence="4">Expedition CK06-06</strain>
    </source>
</reference>
<dbReference type="InterPro" id="IPR011129">
    <property type="entry name" value="CSD"/>
</dbReference>
<evidence type="ECO:0000256" key="1">
    <source>
        <dbReference type="ARBA" id="ARBA00004496"/>
    </source>
</evidence>
<dbReference type="Pfam" id="PF00313">
    <property type="entry name" value="CSD"/>
    <property type="match status" value="1"/>
</dbReference>
<dbReference type="SMART" id="SM00357">
    <property type="entry name" value="CSP"/>
    <property type="match status" value="1"/>
</dbReference>
<dbReference type="InterPro" id="IPR050181">
    <property type="entry name" value="Cold_shock_domain"/>
</dbReference>
<dbReference type="Gene3D" id="2.40.50.140">
    <property type="entry name" value="Nucleic acid-binding proteins"/>
    <property type="match status" value="1"/>
</dbReference>
<protein>
    <recommendedName>
        <fullName evidence="3">CSD domain-containing protein</fullName>
    </recommendedName>
</protein>
<dbReference type="InterPro" id="IPR012156">
    <property type="entry name" value="Cold_shock_CspA"/>
</dbReference>
<dbReference type="CDD" id="cd04458">
    <property type="entry name" value="CSP_CDS"/>
    <property type="match status" value="1"/>
</dbReference>
<name>X1RZY7_9ZZZZ</name>
<dbReference type="PRINTS" id="PR00050">
    <property type="entry name" value="COLDSHOCK"/>
</dbReference>
<dbReference type="InterPro" id="IPR012340">
    <property type="entry name" value="NA-bd_OB-fold"/>
</dbReference>
<feature type="domain" description="CSD" evidence="3">
    <location>
        <begin position="1"/>
        <end position="61"/>
    </location>
</feature>
<evidence type="ECO:0000256" key="2">
    <source>
        <dbReference type="ARBA" id="ARBA00022490"/>
    </source>
</evidence>
<dbReference type="EMBL" id="BARW01000211">
    <property type="protein sequence ID" value="GAI61074.1"/>
    <property type="molecule type" value="Genomic_DNA"/>
</dbReference>
<organism evidence="4">
    <name type="scientific">marine sediment metagenome</name>
    <dbReference type="NCBI Taxonomy" id="412755"/>
    <lineage>
        <taxon>unclassified sequences</taxon>
        <taxon>metagenomes</taxon>
        <taxon>ecological metagenomes</taxon>
    </lineage>
</organism>
<keyword evidence="2" id="KW-0963">Cytoplasm</keyword>
<dbReference type="AlphaFoldDB" id="X1RZY7"/>
<proteinExistence type="predicted"/>
<dbReference type="InterPro" id="IPR002059">
    <property type="entry name" value="CSP_DNA-bd"/>
</dbReference>
<comment type="subcellular location">
    <subcellularLocation>
        <location evidence="1">Cytoplasm</location>
    </subcellularLocation>
</comment>
<accession>X1RZY7</accession>
<dbReference type="GO" id="GO:0003676">
    <property type="term" value="F:nucleic acid binding"/>
    <property type="evidence" value="ECO:0007669"/>
    <property type="project" value="InterPro"/>
</dbReference>
<dbReference type="GO" id="GO:0005737">
    <property type="term" value="C:cytoplasm"/>
    <property type="evidence" value="ECO:0007669"/>
    <property type="project" value="UniProtKB-SubCell"/>
</dbReference>
<sequence length="68" mass="7939">MKGIVKWFSPYRRFGFIKSEGKDYFVHKADIEKNLNLDEGDKVSFETEEDPKGTKAVKVKKISERSKK</sequence>
<dbReference type="PANTHER" id="PTHR11544">
    <property type="entry name" value="COLD SHOCK DOMAIN CONTAINING PROTEINS"/>
    <property type="match status" value="1"/>
</dbReference>
<evidence type="ECO:0000313" key="4">
    <source>
        <dbReference type="EMBL" id="GAI61074.1"/>
    </source>
</evidence>
<comment type="caution">
    <text evidence="4">The sequence shown here is derived from an EMBL/GenBank/DDBJ whole genome shotgun (WGS) entry which is preliminary data.</text>
</comment>
<gene>
    <name evidence="4" type="ORF">S12H4_01167</name>
</gene>
<evidence type="ECO:0000259" key="3">
    <source>
        <dbReference type="PROSITE" id="PS51857"/>
    </source>
</evidence>
<dbReference type="SUPFAM" id="SSF50249">
    <property type="entry name" value="Nucleic acid-binding proteins"/>
    <property type="match status" value="1"/>
</dbReference>
<dbReference type="PIRSF" id="PIRSF002599">
    <property type="entry name" value="Cold_shock_A"/>
    <property type="match status" value="1"/>
</dbReference>